<feature type="region of interest" description="Disordered" evidence="1">
    <location>
        <begin position="218"/>
        <end position="272"/>
    </location>
</feature>
<evidence type="ECO:0000256" key="1">
    <source>
        <dbReference type="SAM" id="MobiDB-lite"/>
    </source>
</evidence>
<name>A0A4R5DUU0_9BACT</name>
<dbReference type="Proteomes" id="UP000294850">
    <property type="component" value="Unassembled WGS sequence"/>
</dbReference>
<dbReference type="RefSeq" id="WP_131959327.1">
    <property type="nucleotide sequence ID" value="NZ_SMFL01000005.1"/>
</dbReference>
<evidence type="ECO:0008006" key="4">
    <source>
        <dbReference type="Google" id="ProtNLM"/>
    </source>
</evidence>
<gene>
    <name evidence="2" type="ORF">E0F88_16280</name>
</gene>
<dbReference type="EMBL" id="SMFL01000005">
    <property type="protein sequence ID" value="TDE14743.1"/>
    <property type="molecule type" value="Genomic_DNA"/>
</dbReference>
<keyword evidence="3" id="KW-1185">Reference proteome</keyword>
<evidence type="ECO:0000313" key="3">
    <source>
        <dbReference type="Proteomes" id="UP000294850"/>
    </source>
</evidence>
<reference evidence="2 3" key="1">
    <citation type="submission" date="2019-03" db="EMBL/GenBank/DDBJ databases">
        <title>Dyadobacter AR-3-6 sp. nov., isolated from arctic soil.</title>
        <authorList>
            <person name="Chaudhary D.K."/>
        </authorList>
    </citation>
    <scope>NUCLEOTIDE SEQUENCE [LARGE SCALE GENOMIC DNA]</scope>
    <source>
        <strain evidence="2 3">AR-3-6</strain>
    </source>
</reference>
<proteinExistence type="predicted"/>
<protein>
    <recommendedName>
        <fullName evidence="4">DUF3945 domain-containing protein</fullName>
    </recommendedName>
</protein>
<sequence length="272" mass="31378">MNQKNFEFLKDQVKYSGFGESLENDLKANLQKQAPEFTLQHQTSFGKDQVSSELHFKRSTQSDLYFLNSYDAELKKENQKEALKQTFYVNKQGGNITLKEAYNLMDGRAVNKDLTNKEGQVYNAWLQMDFKQTENNGNFKIKQFHQKYGFELEKALEKHPIKELGVEFDKNRLVESLQKGNRQVVSFEKDGVEKKHFIQAAPQFKSVTIYDENMKRISNTQQKSENQQQSTKQDQSIKKDDQKQAAGQQVESSENSPSKGKKTSQSKGMSVS</sequence>
<evidence type="ECO:0000313" key="2">
    <source>
        <dbReference type="EMBL" id="TDE14743.1"/>
    </source>
</evidence>
<dbReference type="AlphaFoldDB" id="A0A4R5DUU0"/>
<organism evidence="2 3">
    <name type="scientific">Dyadobacter psychrotolerans</name>
    <dbReference type="NCBI Taxonomy" id="2541721"/>
    <lineage>
        <taxon>Bacteria</taxon>
        <taxon>Pseudomonadati</taxon>
        <taxon>Bacteroidota</taxon>
        <taxon>Cytophagia</taxon>
        <taxon>Cytophagales</taxon>
        <taxon>Spirosomataceae</taxon>
        <taxon>Dyadobacter</taxon>
    </lineage>
</organism>
<comment type="caution">
    <text evidence="2">The sequence shown here is derived from an EMBL/GenBank/DDBJ whole genome shotgun (WGS) entry which is preliminary data.</text>
</comment>
<accession>A0A4R5DUU0</accession>
<dbReference type="OrthoDB" id="6372253at2"/>